<dbReference type="InterPro" id="IPR046348">
    <property type="entry name" value="SIS_dom_sf"/>
</dbReference>
<dbReference type="GO" id="GO:0097367">
    <property type="term" value="F:carbohydrate derivative binding"/>
    <property type="evidence" value="ECO:0007669"/>
    <property type="project" value="InterPro"/>
</dbReference>
<accession>A0A943I479</accession>
<reference evidence="1" key="1">
    <citation type="submission" date="2021-02" db="EMBL/GenBank/DDBJ databases">
        <title>Infant gut strain persistence is associated with maternal origin, phylogeny, and functional potential including surface adhesion and iron acquisition.</title>
        <authorList>
            <person name="Lou Y.C."/>
        </authorList>
    </citation>
    <scope>NUCLEOTIDE SEQUENCE</scope>
    <source>
        <strain evidence="1">L3_108_000G1_dasL3_108_000G1_metabat.metabat.11</strain>
    </source>
</reference>
<dbReference type="AlphaFoldDB" id="A0A943I479"/>
<dbReference type="SUPFAM" id="SSF53697">
    <property type="entry name" value="SIS domain"/>
    <property type="match status" value="1"/>
</dbReference>
<dbReference type="InterPro" id="IPR036388">
    <property type="entry name" value="WH-like_DNA-bd_sf"/>
</dbReference>
<dbReference type="Proteomes" id="UP000751224">
    <property type="component" value="Unassembled WGS sequence"/>
</dbReference>
<protein>
    <submittedName>
        <fullName evidence="1">MurR/RpiR family transcriptional regulator</fullName>
    </submittedName>
</protein>
<dbReference type="GO" id="GO:1901135">
    <property type="term" value="P:carbohydrate derivative metabolic process"/>
    <property type="evidence" value="ECO:0007669"/>
    <property type="project" value="InterPro"/>
</dbReference>
<dbReference type="RefSeq" id="WP_303888400.1">
    <property type="nucleotide sequence ID" value="NZ_JAGZCC010000125.1"/>
</dbReference>
<sequence length="250" mass="29481">MNLLLSRILTYLNGSLVDDSYYRFCKFIVYNYLEFEDMNFEDVSLKSEIDKKEILSFCNLLEFKNFEEFKSRLLQDHMIRTDQIRARMLGIDSKAIIEKIGDSCFDDSVNEYISVICKAIFKAKQIILVGALYPMSITVELQTDLVTFGKPVIQYRFFDKNIKINQDDVVIFISATGRSMNAFMKIKKEFNLDQTVTVLITQNKAYTFDEYKISKYVIQVPGKFDGIEFNYQIMSICDLLRVYYYQKYYL</sequence>
<dbReference type="Gene3D" id="1.10.10.10">
    <property type="entry name" value="Winged helix-like DNA-binding domain superfamily/Winged helix DNA-binding domain"/>
    <property type="match status" value="1"/>
</dbReference>
<evidence type="ECO:0000313" key="1">
    <source>
        <dbReference type="EMBL" id="MBS5589283.1"/>
    </source>
</evidence>
<evidence type="ECO:0000313" key="2">
    <source>
        <dbReference type="Proteomes" id="UP000751224"/>
    </source>
</evidence>
<name>A0A943I479_9FIRM</name>
<gene>
    <name evidence="1" type="ORF">KHX14_10870</name>
</gene>
<dbReference type="Gene3D" id="3.40.50.10490">
    <property type="entry name" value="Glucose-6-phosphate isomerase like protein, domain 1"/>
    <property type="match status" value="1"/>
</dbReference>
<proteinExistence type="predicted"/>
<comment type="caution">
    <text evidence="1">The sequence shown here is derived from an EMBL/GenBank/DDBJ whole genome shotgun (WGS) entry which is preliminary data.</text>
</comment>
<dbReference type="EMBL" id="JAGZCC010000125">
    <property type="protein sequence ID" value="MBS5589283.1"/>
    <property type="molecule type" value="Genomic_DNA"/>
</dbReference>
<organism evidence="1 2">
    <name type="scientific">Thomasclavelia spiroformis</name>
    <dbReference type="NCBI Taxonomy" id="29348"/>
    <lineage>
        <taxon>Bacteria</taxon>
        <taxon>Bacillati</taxon>
        <taxon>Bacillota</taxon>
        <taxon>Erysipelotrichia</taxon>
        <taxon>Erysipelotrichales</taxon>
        <taxon>Coprobacillaceae</taxon>
        <taxon>Thomasclavelia</taxon>
    </lineage>
</organism>